<feature type="region of interest" description="Disordered" evidence="1">
    <location>
        <begin position="471"/>
        <end position="491"/>
    </location>
</feature>
<feature type="domain" description="CHAT" evidence="2">
    <location>
        <begin position="1200"/>
        <end position="1486"/>
    </location>
</feature>
<dbReference type="Pfam" id="PF12770">
    <property type="entry name" value="CHAT"/>
    <property type="match status" value="1"/>
</dbReference>
<gene>
    <name evidence="3" type="ORF">B0T19DRAFT_476364</name>
</gene>
<keyword evidence="4" id="KW-1185">Reference proteome</keyword>
<dbReference type="Proteomes" id="UP001286456">
    <property type="component" value="Unassembled WGS sequence"/>
</dbReference>
<evidence type="ECO:0000259" key="2">
    <source>
        <dbReference type="Pfam" id="PF12770"/>
    </source>
</evidence>
<comment type="caution">
    <text evidence="3">The sequence shown here is derived from an EMBL/GenBank/DDBJ whole genome shotgun (WGS) entry which is preliminary data.</text>
</comment>
<evidence type="ECO:0000313" key="4">
    <source>
        <dbReference type="Proteomes" id="UP001286456"/>
    </source>
</evidence>
<dbReference type="InterPro" id="IPR011990">
    <property type="entry name" value="TPR-like_helical_dom_sf"/>
</dbReference>
<sequence length="1487" mass="166352">MEHPTTQSPIITATRPEPTSTEIAVSLSELRRICDMKDGHDLENLRGLSQQSYQAFLESGSAADLVAAIEFSALALNCLPDTEDGKNVACRFEMLVQKWNMLQWCYEKTGIRYYLSLALQQCANALNATPTNTQGRCEAWLIAGRILLSKFDIDGTRSDLENAIKAFESARQLLVLGMENATDSPAASGDAPANRRIQIRLKIAMAECLDLKAEREERVDQSFEGLLLAVEAYQGTDPIEDLRIDAAACLASRYFARAAQSESWLDAAIDLMDEALDLCPGNHARYPDLVNSYCDMVLIKYRRKKHDGSGREDISRAIRMAKEAIAAVSPNSVTRIKLLHTLLSMLGVRYQDIGEPDDLDNALQWAHELHHRTCWREQHLLFRKARYKALVKLEEFCLLKLKNGLAPDPTVETLMHFARKESGRLERSLIDWESRSKSTPKEHESGDTVWWPFDEGDIRFVASLEEGEKRALRQNEPAVDTQKTEKTSENQNLSERMEHVIFGCKGKAFNPFKARSQVAADGSGFSEPEAENFNPEDEFRQILAQMEELRIQDVPEALVYPDGYVTSGPLWLLLLALQQRCLKSEEVFDKVCAWLSEHAPLQATEKPRSPDRLQVLSFLGRMLSNRYHGRNEIGALNKSVEVWSAILDSTSGPYDPYRCRALYEMADTLQTRFLVECNVEDLRRALSAGEEGIGMSTPDGSLRDDQWGLLGSLYMMRFEHFGTIADLMRAIDLFGECAMIRLPDDPSRWLDLLDLSKALSGKYQHGGTELDLEQAIAVGRIALAASPMSDSLVPVINLAGFSLLKFEATEDRYYLDKGIEIFQFANRFPQDFASRFHLEVNLARALVQRYMITGDFGDVRQAIQMARHMIRTTTNDRSYRVETMRLCGEIAALDMSKQETMRSNDAVEEGTASLEELTYTDAAPVLDRIFAARQAAQIHVRAAAADKAFILLHHAVNLMQLLSPRWMEDPDRQFVLSRVSGLAEDAAALAFIVGRPAADAAAILESGRGVVLGSVLDGRDDVSQLLDLNPNLYARFETLRNQLFRSDWSDLDETVSLATESSKSSRVQRRQVAEQYDAVLREIRSIDPKLARFQLPLDFDEMKELAKDGYIVIVLESQLLEQTFAIIISQGGILHLKLDLQQVLVSGLVPLFRHCADADLRTMSQSGQVMSAGLAILWKQIVGPVVSCIEDLQARDRSLTKALPRIWWIACGTLSQLPLHAAHPTDGPGCMHRAISSYVPTLRTLRFAREGQLSFLQGSGARVGIYYMDQTPGYRDLDGVEDEADELYECLRPVTEEVVKVRQPSAAGVLQTIHSFDMVHFACHGESDPEDPSRSCLIFAKKRPRTGNGCHVDNSYTHADRLTVRDIIRETARSSSRKTGILFLSGCSTADNPASHLGDECIHLATAYHLAGFSHVVGTLWDAVDSACVQVASEFYTSLFAPPPCRADMEEIDPSLRIAASYQRAVLQLMEDQENPIVWAAFVYYGA</sequence>
<evidence type="ECO:0000313" key="3">
    <source>
        <dbReference type="EMBL" id="KAK3323221.1"/>
    </source>
</evidence>
<dbReference type="EMBL" id="JAUEPO010000004">
    <property type="protein sequence ID" value="KAK3323221.1"/>
    <property type="molecule type" value="Genomic_DNA"/>
</dbReference>
<name>A0AAE0M8B6_9PEZI</name>
<dbReference type="Gene3D" id="1.25.40.10">
    <property type="entry name" value="Tetratricopeptide repeat domain"/>
    <property type="match status" value="1"/>
</dbReference>
<organism evidence="3 4">
    <name type="scientific">Cercophora scortea</name>
    <dbReference type="NCBI Taxonomy" id="314031"/>
    <lineage>
        <taxon>Eukaryota</taxon>
        <taxon>Fungi</taxon>
        <taxon>Dikarya</taxon>
        <taxon>Ascomycota</taxon>
        <taxon>Pezizomycotina</taxon>
        <taxon>Sordariomycetes</taxon>
        <taxon>Sordariomycetidae</taxon>
        <taxon>Sordariales</taxon>
        <taxon>Lasiosphaeriaceae</taxon>
        <taxon>Cercophora</taxon>
    </lineage>
</organism>
<reference evidence="3" key="1">
    <citation type="journal article" date="2023" name="Mol. Phylogenet. Evol.">
        <title>Genome-scale phylogeny and comparative genomics of the fungal order Sordariales.</title>
        <authorList>
            <person name="Hensen N."/>
            <person name="Bonometti L."/>
            <person name="Westerberg I."/>
            <person name="Brannstrom I.O."/>
            <person name="Guillou S."/>
            <person name="Cros-Aarteil S."/>
            <person name="Calhoun S."/>
            <person name="Haridas S."/>
            <person name="Kuo A."/>
            <person name="Mondo S."/>
            <person name="Pangilinan J."/>
            <person name="Riley R."/>
            <person name="LaButti K."/>
            <person name="Andreopoulos B."/>
            <person name="Lipzen A."/>
            <person name="Chen C."/>
            <person name="Yan M."/>
            <person name="Daum C."/>
            <person name="Ng V."/>
            <person name="Clum A."/>
            <person name="Steindorff A."/>
            <person name="Ohm R.A."/>
            <person name="Martin F."/>
            <person name="Silar P."/>
            <person name="Natvig D.O."/>
            <person name="Lalanne C."/>
            <person name="Gautier V."/>
            <person name="Ament-Velasquez S.L."/>
            <person name="Kruys A."/>
            <person name="Hutchinson M.I."/>
            <person name="Powell A.J."/>
            <person name="Barry K."/>
            <person name="Miller A.N."/>
            <person name="Grigoriev I.V."/>
            <person name="Debuchy R."/>
            <person name="Gladieux P."/>
            <person name="Hiltunen Thoren M."/>
            <person name="Johannesson H."/>
        </authorList>
    </citation>
    <scope>NUCLEOTIDE SEQUENCE</scope>
    <source>
        <strain evidence="3">SMH4131-1</strain>
    </source>
</reference>
<reference evidence="3" key="2">
    <citation type="submission" date="2023-06" db="EMBL/GenBank/DDBJ databases">
        <authorList>
            <consortium name="Lawrence Berkeley National Laboratory"/>
            <person name="Haridas S."/>
            <person name="Hensen N."/>
            <person name="Bonometti L."/>
            <person name="Westerberg I."/>
            <person name="Brannstrom I.O."/>
            <person name="Guillou S."/>
            <person name="Cros-Aarteil S."/>
            <person name="Calhoun S."/>
            <person name="Kuo A."/>
            <person name="Mondo S."/>
            <person name="Pangilinan J."/>
            <person name="Riley R."/>
            <person name="Labutti K."/>
            <person name="Andreopoulos B."/>
            <person name="Lipzen A."/>
            <person name="Chen C."/>
            <person name="Yanf M."/>
            <person name="Daum C."/>
            <person name="Ng V."/>
            <person name="Clum A."/>
            <person name="Steindorff A."/>
            <person name="Ohm R."/>
            <person name="Martin F."/>
            <person name="Silar P."/>
            <person name="Natvig D."/>
            <person name="Lalanne C."/>
            <person name="Gautier V."/>
            <person name="Ament-Velasquez S.L."/>
            <person name="Kruys A."/>
            <person name="Hutchinson M.I."/>
            <person name="Powell A.J."/>
            <person name="Barry K."/>
            <person name="Miller A.N."/>
            <person name="Grigoriev I.V."/>
            <person name="Debuchy R."/>
            <person name="Gladieux P."/>
            <person name="Thoren M.H."/>
            <person name="Johannesson H."/>
        </authorList>
    </citation>
    <scope>NUCLEOTIDE SEQUENCE</scope>
    <source>
        <strain evidence="3">SMH4131-1</strain>
    </source>
</reference>
<dbReference type="InterPro" id="IPR024983">
    <property type="entry name" value="CHAT_dom"/>
</dbReference>
<evidence type="ECO:0000256" key="1">
    <source>
        <dbReference type="SAM" id="MobiDB-lite"/>
    </source>
</evidence>
<proteinExistence type="predicted"/>
<accession>A0AAE0M8B6</accession>
<protein>
    <submittedName>
        <fullName evidence="3">CHAT domain-containing protein</fullName>
    </submittedName>
</protein>